<dbReference type="PANTHER" id="PTHR47660">
    <property type="entry name" value="TRANSCRIPTION FACTOR WITH C2H2 AND ZN(2)-CYS(6) DNA BINDING DOMAIN (EUROFUNG)-RELATED-RELATED"/>
    <property type="match status" value="1"/>
</dbReference>
<gene>
    <name evidence="7" type="ORF">Daesc_008506</name>
</gene>
<evidence type="ECO:0000256" key="4">
    <source>
        <dbReference type="ARBA" id="ARBA00023163"/>
    </source>
</evidence>
<evidence type="ECO:0000313" key="8">
    <source>
        <dbReference type="Proteomes" id="UP001369815"/>
    </source>
</evidence>
<protein>
    <recommendedName>
        <fullName evidence="9">Transcription factor domain-containing protein</fullName>
    </recommendedName>
</protein>
<dbReference type="EMBL" id="JBANMG010000008">
    <property type="protein sequence ID" value="KAK6950180.1"/>
    <property type="molecule type" value="Genomic_DNA"/>
</dbReference>
<keyword evidence="2" id="KW-0862">Zinc</keyword>
<proteinExistence type="predicted"/>
<keyword evidence="3" id="KW-0805">Transcription regulation</keyword>
<evidence type="ECO:0000313" key="7">
    <source>
        <dbReference type="EMBL" id="KAK6950180.1"/>
    </source>
</evidence>
<evidence type="ECO:0000256" key="2">
    <source>
        <dbReference type="ARBA" id="ARBA00022833"/>
    </source>
</evidence>
<dbReference type="Proteomes" id="UP001369815">
    <property type="component" value="Unassembled WGS sequence"/>
</dbReference>
<sequence length="673" mass="74022">MRSTAKKGADTEHARPNQNPLSSSENSEGPDNSTHSSAPSPTKQLHIHEAIIESVTTSEFNTFINNVPEQSMGNDAIPPGGGSLVIGPNIENWAGQSQTLIPTRNSDGQDEQPTGALGPSQYGVICNTGLTSHSPTELQTDGTASLWNEDRQAYDIQWQYDTDAVEHQVIIQAYNYWSSFRCNPFEDMSKCPRTAGVLLESLGHMPELDKLWGWLGLDFASPNPFEPLASLPLRESVRYKLAAISQSLLQKALRVHQLDPATAAASYPSPSPDGNSRGFLILPPSATMEHFLREYMRIFEPFYLLIPGGVLDANILLNGSNDTSSTLLVLLMIGQGAISDPTKEARRLSGGLTEVCRISLFDTVEKDVSVCHQPLLLHCALVFIIQAAWSGDKWLMDIGLGQRGIYIAIVRNSRLFDAQVSHTESLELDDDSRHLAWLERERLISTPHIQIADLNLVLPSPAELYLAGDTDSWKRGMSGTPLVQPSLRVLFERRLSDSRLRALSSSHVEQYIHCPDEALLHVGQILYLLRTLDKKVRPPWWPAALYRVILTLWAISVFCGARWKLSSAGLVLIDVESRGDDDAVYRHFYSSVGASVAGSNSAATSDPSTNNQVCIPAITDQRGGTEPVALDDPIRTLETCLFAFGGGIATRFSEGIHTKLKQFLASRYSLRNV</sequence>
<feature type="compositionally biased region" description="Polar residues" evidence="6">
    <location>
        <begin position="16"/>
        <end position="43"/>
    </location>
</feature>
<evidence type="ECO:0000256" key="5">
    <source>
        <dbReference type="ARBA" id="ARBA00023242"/>
    </source>
</evidence>
<reference evidence="7 8" key="1">
    <citation type="journal article" date="2024" name="Front Chem Biol">
        <title>Unveiling the potential of Daldinia eschscholtzii MFLUCC 19-0629 through bioactivity and bioinformatics studies for enhanced sustainable agriculture production.</title>
        <authorList>
            <person name="Brooks S."/>
            <person name="Weaver J.A."/>
            <person name="Klomchit A."/>
            <person name="Alharthi S.A."/>
            <person name="Onlamun T."/>
            <person name="Nurani R."/>
            <person name="Vong T.K."/>
            <person name="Alberti F."/>
            <person name="Greco C."/>
        </authorList>
    </citation>
    <scope>NUCLEOTIDE SEQUENCE [LARGE SCALE GENOMIC DNA]</scope>
    <source>
        <strain evidence="7">MFLUCC 19-0629</strain>
    </source>
</reference>
<keyword evidence="5" id="KW-0539">Nucleus</keyword>
<keyword evidence="4" id="KW-0804">Transcription</keyword>
<evidence type="ECO:0000256" key="1">
    <source>
        <dbReference type="ARBA" id="ARBA00022723"/>
    </source>
</evidence>
<keyword evidence="8" id="KW-1185">Reference proteome</keyword>
<dbReference type="PANTHER" id="PTHR47660:SF2">
    <property type="entry name" value="TRANSCRIPTION FACTOR WITH C2H2 AND ZN(2)-CYS(6) DNA BINDING DOMAIN (EUROFUNG)"/>
    <property type="match status" value="1"/>
</dbReference>
<accession>A0AAX6MC01</accession>
<dbReference type="AlphaFoldDB" id="A0AAX6MC01"/>
<comment type="caution">
    <text evidence="7">The sequence shown here is derived from an EMBL/GenBank/DDBJ whole genome shotgun (WGS) entry which is preliminary data.</text>
</comment>
<feature type="region of interest" description="Disordered" evidence="6">
    <location>
        <begin position="1"/>
        <end position="43"/>
    </location>
</feature>
<name>A0AAX6MC01_9PEZI</name>
<evidence type="ECO:0008006" key="9">
    <source>
        <dbReference type="Google" id="ProtNLM"/>
    </source>
</evidence>
<organism evidence="7 8">
    <name type="scientific">Daldinia eschscholtzii</name>
    <dbReference type="NCBI Taxonomy" id="292717"/>
    <lineage>
        <taxon>Eukaryota</taxon>
        <taxon>Fungi</taxon>
        <taxon>Dikarya</taxon>
        <taxon>Ascomycota</taxon>
        <taxon>Pezizomycotina</taxon>
        <taxon>Sordariomycetes</taxon>
        <taxon>Xylariomycetidae</taxon>
        <taxon>Xylariales</taxon>
        <taxon>Hypoxylaceae</taxon>
        <taxon>Daldinia</taxon>
    </lineage>
</organism>
<evidence type="ECO:0000256" key="6">
    <source>
        <dbReference type="SAM" id="MobiDB-lite"/>
    </source>
</evidence>
<dbReference type="GO" id="GO:0046872">
    <property type="term" value="F:metal ion binding"/>
    <property type="evidence" value="ECO:0007669"/>
    <property type="project" value="UniProtKB-KW"/>
</dbReference>
<keyword evidence="1" id="KW-0479">Metal-binding</keyword>
<evidence type="ECO:0000256" key="3">
    <source>
        <dbReference type="ARBA" id="ARBA00023015"/>
    </source>
</evidence>